<evidence type="ECO:0000256" key="4">
    <source>
        <dbReference type="ARBA" id="ARBA00037131"/>
    </source>
</evidence>
<dbReference type="Pfam" id="PF00582">
    <property type="entry name" value="Usp"/>
    <property type="match status" value="1"/>
</dbReference>
<feature type="domain" description="UspA" evidence="5">
    <location>
        <begin position="196"/>
        <end position="266"/>
    </location>
</feature>
<evidence type="ECO:0000256" key="1">
    <source>
        <dbReference type="ARBA" id="ARBA00004496"/>
    </source>
</evidence>
<comment type="similarity">
    <text evidence="2">Belongs to the universal stress protein A family.</text>
</comment>
<accession>A0A2A5CBH0</accession>
<keyword evidence="3" id="KW-0963">Cytoplasm</keyword>
<gene>
    <name evidence="6" type="ORF">COA71_08945</name>
</gene>
<dbReference type="InterPro" id="IPR006016">
    <property type="entry name" value="UspA"/>
</dbReference>
<dbReference type="AlphaFoldDB" id="A0A2A5CBH0"/>
<evidence type="ECO:0000313" key="6">
    <source>
        <dbReference type="EMBL" id="PCJ41162.1"/>
    </source>
</evidence>
<dbReference type="Proteomes" id="UP000228987">
    <property type="component" value="Unassembled WGS sequence"/>
</dbReference>
<proteinExistence type="inferred from homology"/>
<comment type="caution">
    <text evidence="6">The sequence shown here is derived from an EMBL/GenBank/DDBJ whole genome shotgun (WGS) entry which is preliminary data.</text>
</comment>
<evidence type="ECO:0000313" key="7">
    <source>
        <dbReference type="Proteomes" id="UP000228987"/>
    </source>
</evidence>
<comment type="function">
    <text evidence="4">Required for resistance to DNA-damaging agents.</text>
</comment>
<evidence type="ECO:0000256" key="2">
    <source>
        <dbReference type="ARBA" id="ARBA00008791"/>
    </source>
</evidence>
<sequence length="268" mass="30746">MSTQEYILVIVEPSHDSHIALERALITANLREVSPKLHLFICPDVDNTDLKARNQSLYRDSNWLEELIKPAIESGLDFSYELCWTMEWTDAVLNCADRIQPDTIFIPDYDPAIRRNMFTNSKWDLLRKSFCPVMIVRPEASSHRKVILAAVNIRTEKQKYLEMNEKILSHSKRVAAFYDADLYIVNSYKDSMHYPDREKLLQFTGLPTEKVHLGEGDPADIISEYADQINADMVIIGTMHRTGAAALMRGNTSEKVLRKVKQDVLTLS</sequence>
<dbReference type="PANTHER" id="PTHR47892">
    <property type="entry name" value="UNIVERSAL STRESS PROTEIN E"/>
    <property type="match status" value="1"/>
</dbReference>
<name>A0A2A5CBH0_9GAMM</name>
<evidence type="ECO:0000256" key="3">
    <source>
        <dbReference type="ARBA" id="ARBA00022490"/>
    </source>
</evidence>
<evidence type="ECO:0000259" key="5">
    <source>
        <dbReference type="Pfam" id="PF00582"/>
    </source>
</evidence>
<dbReference type="GO" id="GO:0005737">
    <property type="term" value="C:cytoplasm"/>
    <property type="evidence" value="ECO:0007669"/>
    <property type="project" value="UniProtKB-SubCell"/>
</dbReference>
<protein>
    <submittedName>
        <fullName evidence="6">Universal stress protein</fullName>
    </submittedName>
</protein>
<reference evidence="7" key="1">
    <citation type="submission" date="2017-08" db="EMBL/GenBank/DDBJ databases">
        <title>A dynamic microbial community with high functional redundancy inhabits the cold, oxic subseafloor aquifer.</title>
        <authorList>
            <person name="Tully B.J."/>
            <person name="Wheat C.G."/>
            <person name="Glazer B.T."/>
            <person name="Huber J.A."/>
        </authorList>
    </citation>
    <scope>NUCLEOTIDE SEQUENCE [LARGE SCALE GENOMIC DNA]</scope>
</reference>
<comment type="subcellular location">
    <subcellularLocation>
        <location evidence="1">Cytoplasm</location>
    </subcellularLocation>
</comment>
<dbReference type="PANTHER" id="PTHR47892:SF1">
    <property type="entry name" value="UNIVERSAL STRESS PROTEIN E"/>
    <property type="match status" value="1"/>
</dbReference>
<organism evidence="6 7">
    <name type="scientific">SAR86 cluster bacterium</name>
    <dbReference type="NCBI Taxonomy" id="2030880"/>
    <lineage>
        <taxon>Bacteria</taxon>
        <taxon>Pseudomonadati</taxon>
        <taxon>Pseudomonadota</taxon>
        <taxon>Gammaproteobacteria</taxon>
        <taxon>SAR86 cluster</taxon>
    </lineage>
</organism>
<dbReference type="SUPFAM" id="SSF52402">
    <property type="entry name" value="Adenine nucleotide alpha hydrolases-like"/>
    <property type="match status" value="2"/>
</dbReference>
<dbReference type="EMBL" id="NVWI01000006">
    <property type="protein sequence ID" value="PCJ41162.1"/>
    <property type="molecule type" value="Genomic_DNA"/>
</dbReference>
<dbReference type="Gene3D" id="3.40.50.12370">
    <property type="match status" value="1"/>
</dbReference>